<dbReference type="GO" id="GO:0004693">
    <property type="term" value="F:cyclin-dependent protein serine/threonine kinase activity"/>
    <property type="evidence" value="ECO:0007669"/>
    <property type="project" value="TreeGrafter"/>
</dbReference>
<dbReference type="GO" id="GO:0030332">
    <property type="term" value="F:cyclin binding"/>
    <property type="evidence" value="ECO:0007669"/>
    <property type="project" value="TreeGrafter"/>
</dbReference>
<dbReference type="Gene3D" id="1.10.510.10">
    <property type="entry name" value="Transferase(Phosphotransferase) domain 1"/>
    <property type="match status" value="1"/>
</dbReference>
<evidence type="ECO:0000256" key="1">
    <source>
        <dbReference type="ARBA" id="ARBA00022741"/>
    </source>
</evidence>
<dbReference type="PANTHER" id="PTHR24056">
    <property type="entry name" value="CELL DIVISION PROTEIN KINASE"/>
    <property type="match status" value="1"/>
</dbReference>
<feature type="domain" description="Protein kinase" evidence="3">
    <location>
        <begin position="19"/>
        <end position="311"/>
    </location>
</feature>
<dbReference type="GO" id="GO:0010468">
    <property type="term" value="P:regulation of gene expression"/>
    <property type="evidence" value="ECO:0007669"/>
    <property type="project" value="TreeGrafter"/>
</dbReference>
<comment type="caution">
    <text evidence="4">The sequence shown here is derived from an EMBL/GenBank/DDBJ whole genome shotgun (WGS) entry which is preliminary data.</text>
</comment>
<dbReference type="SUPFAM" id="SSF56112">
    <property type="entry name" value="Protein kinase-like (PK-like)"/>
    <property type="match status" value="1"/>
</dbReference>
<dbReference type="GO" id="GO:0005524">
    <property type="term" value="F:ATP binding"/>
    <property type="evidence" value="ECO:0007669"/>
    <property type="project" value="UniProtKB-KW"/>
</dbReference>
<dbReference type="InterPro" id="IPR050108">
    <property type="entry name" value="CDK"/>
</dbReference>
<dbReference type="STRING" id="1209962.L0PBU5"/>
<dbReference type="GO" id="GO:0010389">
    <property type="term" value="P:regulation of G2/M transition of mitotic cell cycle"/>
    <property type="evidence" value="ECO:0007669"/>
    <property type="project" value="TreeGrafter"/>
</dbReference>
<keyword evidence="2" id="KW-0067">ATP-binding</keyword>
<name>L0PBU5_PNEJI</name>
<accession>L0PBU5</accession>
<dbReference type="Proteomes" id="UP000010422">
    <property type="component" value="Unassembled WGS sequence"/>
</dbReference>
<organism evidence="5">
    <name type="scientific">Pneumocystis jirovecii</name>
    <name type="common">Human pneumocystis pneumonia agent</name>
    <dbReference type="NCBI Taxonomy" id="42068"/>
    <lineage>
        <taxon>Eukaryota</taxon>
        <taxon>Fungi</taxon>
        <taxon>Dikarya</taxon>
        <taxon>Ascomycota</taxon>
        <taxon>Taphrinomycotina</taxon>
        <taxon>Pneumocystomycetes</taxon>
        <taxon>Pneumocystaceae</taxon>
        <taxon>Pneumocystis</taxon>
    </lineage>
</organism>
<proteinExistence type="predicted"/>
<dbReference type="InterPro" id="IPR011009">
    <property type="entry name" value="Kinase-like_dom_sf"/>
</dbReference>
<keyword evidence="1" id="KW-0547">Nucleotide-binding</keyword>
<dbReference type="GO" id="GO:0005737">
    <property type="term" value="C:cytoplasm"/>
    <property type="evidence" value="ECO:0007669"/>
    <property type="project" value="TreeGrafter"/>
</dbReference>
<dbReference type="GO" id="GO:0000307">
    <property type="term" value="C:cyclin-dependent protein kinase holoenzyme complex"/>
    <property type="evidence" value="ECO:0007669"/>
    <property type="project" value="TreeGrafter"/>
</dbReference>
<dbReference type="VEuPathDB" id="FungiDB:PNEJI1_002024"/>
<dbReference type="InParanoid" id="L0PBU5"/>
<evidence type="ECO:0000259" key="3">
    <source>
        <dbReference type="PROSITE" id="PS50011"/>
    </source>
</evidence>
<dbReference type="Gene3D" id="3.30.200.20">
    <property type="entry name" value="Phosphorylase Kinase, domain 1"/>
    <property type="match status" value="1"/>
</dbReference>
<dbReference type="Pfam" id="PF00069">
    <property type="entry name" value="Pkinase"/>
    <property type="match status" value="1"/>
</dbReference>
<dbReference type="GO" id="GO:0007165">
    <property type="term" value="P:signal transduction"/>
    <property type="evidence" value="ECO:0007669"/>
    <property type="project" value="TreeGrafter"/>
</dbReference>
<evidence type="ECO:0000313" key="4">
    <source>
        <dbReference type="EMBL" id="CCJ29559.1"/>
    </source>
</evidence>
<dbReference type="GO" id="GO:0005634">
    <property type="term" value="C:nucleus"/>
    <property type="evidence" value="ECO:0007669"/>
    <property type="project" value="TreeGrafter"/>
</dbReference>
<reference evidence="4 5" key="1">
    <citation type="journal article" date="2012" name="MBio">
        <title>De novo assembly of the Pneumocystis jirovecii genome from a single bronchoalveolar lavage fluid specimen from a patient.</title>
        <authorList>
            <person name="Cisse O.H."/>
            <person name="Pagni M."/>
            <person name="Hauser P.M."/>
        </authorList>
    </citation>
    <scope>NUCLEOTIDE SEQUENCE [LARGE SCALE GENOMIC DNA]</scope>
    <source>
        <strain evidence="4 5">SE8</strain>
    </source>
</reference>
<dbReference type="PROSITE" id="PS50011">
    <property type="entry name" value="PROTEIN_KINASE_DOM"/>
    <property type="match status" value="1"/>
</dbReference>
<dbReference type="FunCoup" id="L0PBU5">
    <property type="interactions" value="159"/>
</dbReference>
<dbReference type="InterPro" id="IPR000719">
    <property type="entry name" value="Prot_kinase_dom"/>
</dbReference>
<protein>
    <recommendedName>
        <fullName evidence="3">Protein kinase domain-containing protein</fullName>
    </recommendedName>
</protein>
<evidence type="ECO:0000256" key="2">
    <source>
        <dbReference type="ARBA" id="ARBA00022840"/>
    </source>
</evidence>
<dbReference type="AlphaFoldDB" id="L0PBU5"/>
<dbReference type="GO" id="GO:0000082">
    <property type="term" value="P:G1/S transition of mitotic cell cycle"/>
    <property type="evidence" value="ECO:0007669"/>
    <property type="project" value="TreeGrafter"/>
</dbReference>
<evidence type="ECO:0000313" key="5">
    <source>
        <dbReference type="Proteomes" id="UP000010422"/>
    </source>
</evidence>
<sequence>MLESLQILNIGCCRNRYELSVKKYILLSTSGKIYKCIWKTNECKVVALKVSTLSIQRMPHRPDYEIKLLTELKHKNIVEPLKTFRYGQNFVLVLPFLPYDLLSVLSKNNDPEWLKEQLKGITSALAYIHEKGIIHRDINPQNIMFLSEKGPAMLIDFSTAWSSENPGNEVKGKLVTDVATGPYRPPELLLSYTNYETALDMWSWGVTMAQMFTHENKPLFDSGSGENFGYSDLLLLSSIFKTLGTPTKETWDEIDELPDFKKVHFINYTAQSWEMILPNAPYDARDLISNLITYSFKKRLTAKKALNHFYFSKT</sequence>
<dbReference type="EMBL" id="CAKM01000196">
    <property type="protein sequence ID" value="CCJ29559.1"/>
    <property type="molecule type" value="Genomic_DNA"/>
</dbReference>
<gene>
    <name evidence="4" type="ORF">PNEJI1_002024</name>
</gene>
<dbReference type="PANTHER" id="PTHR24056:SF576">
    <property type="entry name" value="SERINE_THREONINE-PROTEIN KINASE CSK1"/>
    <property type="match status" value="1"/>
</dbReference>